<comment type="caution">
    <text evidence="1">The sequence shown here is derived from an EMBL/GenBank/DDBJ whole genome shotgun (WGS) entry which is preliminary data.</text>
</comment>
<accession>A0AAE0ZRF1</accession>
<protein>
    <submittedName>
        <fullName evidence="1">Uncharacterized protein</fullName>
    </submittedName>
</protein>
<name>A0AAE0ZRF1_9GAST</name>
<sequence>MYSDGELKIRLFDKNLSSDDVLDAMYSDEQNPDDQPGFIRNILDTMTGESSVDFRTITKEMRTPAVFDVYAVIKSQT</sequence>
<keyword evidence="2" id="KW-1185">Reference proteome</keyword>
<evidence type="ECO:0000313" key="2">
    <source>
        <dbReference type="Proteomes" id="UP001283361"/>
    </source>
</evidence>
<dbReference type="AlphaFoldDB" id="A0AAE0ZRF1"/>
<gene>
    <name evidence="1" type="ORF">RRG08_050740</name>
</gene>
<dbReference type="EMBL" id="JAWDGP010003448">
    <property type="protein sequence ID" value="KAK3774233.1"/>
    <property type="molecule type" value="Genomic_DNA"/>
</dbReference>
<organism evidence="1 2">
    <name type="scientific">Elysia crispata</name>
    <name type="common">lettuce slug</name>
    <dbReference type="NCBI Taxonomy" id="231223"/>
    <lineage>
        <taxon>Eukaryota</taxon>
        <taxon>Metazoa</taxon>
        <taxon>Spiralia</taxon>
        <taxon>Lophotrochozoa</taxon>
        <taxon>Mollusca</taxon>
        <taxon>Gastropoda</taxon>
        <taxon>Heterobranchia</taxon>
        <taxon>Euthyneura</taxon>
        <taxon>Panpulmonata</taxon>
        <taxon>Sacoglossa</taxon>
        <taxon>Placobranchoidea</taxon>
        <taxon>Plakobranchidae</taxon>
        <taxon>Elysia</taxon>
    </lineage>
</organism>
<reference evidence="1" key="1">
    <citation type="journal article" date="2023" name="G3 (Bethesda)">
        <title>A reference genome for the long-term kleptoplast-retaining sea slug Elysia crispata morphotype clarki.</title>
        <authorList>
            <person name="Eastman K.E."/>
            <person name="Pendleton A.L."/>
            <person name="Shaikh M.A."/>
            <person name="Suttiyut T."/>
            <person name="Ogas R."/>
            <person name="Tomko P."/>
            <person name="Gavelis G."/>
            <person name="Widhalm J.R."/>
            <person name="Wisecaver J.H."/>
        </authorList>
    </citation>
    <scope>NUCLEOTIDE SEQUENCE</scope>
    <source>
        <strain evidence="1">ECLA1</strain>
    </source>
</reference>
<evidence type="ECO:0000313" key="1">
    <source>
        <dbReference type="EMBL" id="KAK3774233.1"/>
    </source>
</evidence>
<dbReference type="Proteomes" id="UP001283361">
    <property type="component" value="Unassembled WGS sequence"/>
</dbReference>
<proteinExistence type="predicted"/>